<reference evidence="3" key="1">
    <citation type="journal article" date="2019" name="Int. J. Syst. Evol. Microbiol.">
        <title>The Global Catalogue of Microorganisms (GCM) 10K type strain sequencing project: providing services to taxonomists for standard genome sequencing and annotation.</title>
        <authorList>
            <consortium name="The Broad Institute Genomics Platform"/>
            <consortium name="The Broad Institute Genome Sequencing Center for Infectious Disease"/>
            <person name="Wu L."/>
            <person name="Ma J."/>
        </authorList>
    </citation>
    <scope>NUCLEOTIDE SEQUENCE [LARGE SCALE GENOMIC DNA]</scope>
    <source>
        <strain evidence="3">CCM 8904</strain>
    </source>
</reference>
<accession>A0ABW1RJC9</accession>
<evidence type="ECO:0000313" key="3">
    <source>
        <dbReference type="Proteomes" id="UP001596289"/>
    </source>
</evidence>
<keyword evidence="3" id="KW-1185">Reference proteome</keyword>
<protein>
    <submittedName>
        <fullName evidence="2">YbaN family protein</fullName>
    </submittedName>
</protein>
<sequence length="125" mass="14422">MKKYIYLFLGTFTFGLGTMGIVLPVLPTTVFYLLTGFFWCRSSPKLHAKLVSMPLYQKYATPFLEKRMTRAAKQRMFGMMGLVFLLSAVLVDHHLIRILLVIIYVSLVIGISWYLKKRPTAKPEK</sequence>
<keyword evidence="1" id="KW-0812">Transmembrane</keyword>
<name>A0ABW1RJC9_9LACO</name>
<evidence type="ECO:0000313" key="2">
    <source>
        <dbReference type="EMBL" id="MFC6171667.1"/>
    </source>
</evidence>
<evidence type="ECO:0000256" key="1">
    <source>
        <dbReference type="SAM" id="Phobius"/>
    </source>
</evidence>
<dbReference type="RefSeq" id="WP_125552462.1">
    <property type="nucleotide sequence ID" value="NZ_JBHSSL010000115.1"/>
</dbReference>
<dbReference type="Pfam" id="PF04304">
    <property type="entry name" value="DUF454"/>
    <property type="match status" value="1"/>
</dbReference>
<keyword evidence="1" id="KW-0472">Membrane</keyword>
<comment type="caution">
    <text evidence="2">The sequence shown here is derived from an EMBL/GenBank/DDBJ whole genome shotgun (WGS) entry which is preliminary data.</text>
</comment>
<feature type="transmembrane region" description="Helical" evidence="1">
    <location>
        <begin position="97"/>
        <end position="115"/>
    </location>
</feature>
<dbReference type="Proteomes" id="UP001596289">
    <property type="component" value="Unassembled WGS sequence"/>
</dbReference>
<dbReference type="EMBL" id="JBHSSL010000115">
    <property type="protein sequence ID" value="MFC6171667.1"/>
    <property type="molecule type" value="Genomic_DNA"/>
</dbReference>
<proteinExistence type="predicted"/>
<organism evidence="2 3">
    <name type="scientific">Loigolactobacillus jiayinensis</name>
    <dbReference type="NCBI Taxonomy" id="2486016"/>
    <lineage>
        <taxon>Bacteria</taxon>
        <taxon>Bacillati</taxon>
        <taxon>Bacillota</taxon>
        <taxon>Bacilli</taxon>
        <taxon>Lactobacillales</taxon>
        <taxon>Lactobacillaceae</taxon>
        <taxon>Loigolactobacillus</taxon>
    </lineage>
</organism>
<feature type="transmembrane region" description="Helical" evidence="1">
    <location>
        <begin position="6"/>
        <end position="39"/>
    </location>
</feature>
<dbReference type="PANTHER" id="PTHR35813">
    <property type="entry name" value="INNER MEMBRANE PROTEIN YBAN"/>
    <property type="match status" value="1"/>
</dbReference>
<gene>
    <name evidence="2" type="ORF">ACFQGP_13990</name>
</gene>
<keyword evidence="1" id="KW-1133">Transmembrane helix</keyword>
<dbReference type="InterPro" id="IPR007401">
    <property type="entry name" value="DUF454"/>
</dbReference>
<dbReference type="PANTHER" id="PTHR35813:SF1">
    <property type="entry name" value="INNER MEMBRANE PROTEIN YBAN"/>
    <property type="match status" value="1"/>
</dbReference>